<accession>A0A835VTW0</accession>
<evidence type="ECO:0000256" key="3">
    <source>
        <dbReference type="PROSITE-ProRule" id="PRU00708"/>
    </source>
</evidence>
<evidence type="ECO:0000256" key="4">
    <source>
        <dbReference type="SAM" id="MobiDB-lite"/>
    </source>
</evidence>
<dbReference type="InterPro" id="IPR002885">
    <property type="entry name" value="PPR_rpt"/>
</dbReference>
<name>A0A835VTW0_CHLIN</name>
<gene>
    <name evidence="5" type="ORF">HXX76_013753</name>
</gene>
<evidence type="ECO:0008006" key="7">
    <source>
        <dbReference type="Google" id="ProtNLM"/>
    </source>
</evidence>
<feature type="repeat" description="PPR" evidence="3">
    <location>
        <begin position="68"/>
        <end position="102"/>
    </location>
</feature>
<feature type="repeat" description="PPR" evidence="3">
    <location>
        <begin position="461"/>
        <end position="495"/>
    </location>
</feature>
<proteinExistence type="inferred from homology"/>
<dbReference type="Gene3D" id="1.25.40.10">
    <property type="entry name" value="Tetratricopeptide repeat domain"/>
    <property type="match status" value="4"/>
</dbReference>
<dbReference type="NCBIfam" id="TIGR00756">
    <property type="entry name" value="PPR"/>
    <property type="match status" value="3"/>
</dbReference>
<evidence type="ECO:0000313" key="6">
    <source>
        <dbReference type="Proteomes" id="UP000650467"/>
    </source>
</evidence>
<keyword evidence="6" id="KW-1185">Reference proteome</keyword>
<dbReference type="InterPro" id="IPR011990">
    <property type="entry name" value="TPR-like_helical_dom_sf"/>
</dbReference>
<feature type="region of interest" description="Disordered" evidence="4">
    <location>
        <begin position="372"/>
        <end position="401"/>
    </location>
</feature>
<feature type="repeat" description="PPR" evidence="3">
    <location>
        <begin position="140"/>
        <end position="174"/>
    </location>
</feature>
<organism evidence="5 6">
    <name type="scientific">Chlamydomonas incerta</name>
    <dbReference type="NCBI Taxonomy" id="51695"/>
    <lineage>
        <taxon>Eukaryota</taxon>
        <taxon>Viridiplantae</taxon>
        <taxon>Chlorophyta</taxon>
        <taxon>core chlorophytes</taxon>
        <taxon>Chlorophyceae</taxon>
        <taxon>CS clade</taxon>
        <taxon>Chlamydomonadales</taxon>
        <taxon>Chlamydomonadaceae</taxon>
        <taxon>Chlamydomonas</taxon>
    </lineage>
</organism>
<dbReference type="EMBL" id="JAEHOC010000056">
    <property type="protein sequence ID" value="KAG2425339.1"/>
    <property type="molecule type" value="Genomic_DNA"/>
</dbReference>
<feature type="compositionally biased region" description="Polar residues" evidence="4">
    <location>
        <begin position="300"/>
        <end position="310"/>
    </location>
</feature>
<dbReference type="PANTHER" id="PTHR47447:SF24">
    <property type="entry name" value="PENTATRICOPEPTIDE REPEAT-CONTAINING PROTEIN"/>
    <property type="match status" value="1"/>
</dbReference>
<feature type="repeat" description="PPR" evidence="3">
    <location>
        <begin position="175"/>
        <end position="210"/>
    </location>
</feature>
<keyword evidence="2" id="KW-0677">Repeat</keyword>
<dbReference type="AlphaFoldDB" id="A0A835VTW0"/>
<dbReference type="OrthoDB" id="822380at2759"/>
<evidence type="ECO:0000256" key="1">
    <source>
        <dbReference type="ARBA" id="ARBA00007626"/>
    </source>
</evidence>
<comment type="similarity">
    <text evidence="1">Belongs to the PPR family. P subfamily.</text>
</comment>
<reference evidence="5" key="1">
    <citation type="journal article" date="2020" name="bioRxiv">
        <title>Comparative genomics of Chlamydomonas.</title>
        <authorList>
            <person name="Craig R.J."/>
            <person name="Hasan A.R."/>
            <person name="Ness R.W."/>
            <person name="Keightley P.D."/>
        </authorList>
    </citation>
    <scope>NUCLEOTIDE SEQUENCE</scope>
    <source>
        <strain evidence="5">SAG 7.73</strain>
    </source>
</reference>
<sequence>MDAAIEAKQGLDVVELLRHCEEAHGHAPVPLYCALISRLLKHPGRGTPAKQAAYGVWRALRASGQRLDEVAFRTGMNLCVELGQIGEARRLMDAMRAAGFRPGWGAYHILMKYHASRGDMDGARRLFAQLRAYRSGKPLEISAYNTLLCGFVRLGDLTMARAVLDKARREGARPDAVSYSAFAAGLAAAGRLDEAEALLGEMAEAEGLRPGAHVYGALLDGSVRVNDWARVERLLARMRTEGQRLTLAHYNILIRGRCYSSPSFGGALSYAAAAAAADPDGGGLGVPAPAAVPLNGNGASSNENGHSSTHGALNGAAGVNGASLAVNGAVVHNTVNGSSSGVAVNGSVHTSSSHNVTVSAYAPVILPNGLNGSSPSPSASSSSSSTHGSSNGTGASAPADDISSIMDFGDSTATTSAANGTNGINGFGSSTAPYASGVGGAAGEHVDALIAEMRASGLRPDAVTYGTLIHAAVRSGSVDAALGVLSAMRLEGVAPDAAVFTSLMKLFRGQGMQAQALEFFQQLSGSRSAAVDVWSLTCLTAVHASGGNMEEAEGAARRAHDLAAEQGLAPPVEAAYALVQGYGQQRQLRSALLAFRRFLASGGRPHRKLCEYTYRLCLAHFDFAAAGQVLRAMRLMRGLPLREELYRQQWEEAQKRMQARRPSAASGGSSGGGSSVGGDFAATVAEKWKWWFGLPNKYYESEWK</sequence>
<dbReference type="PANTHER" id="PTHR47447">
    <property type="entry name" value="OS03G0856100 PROTEIN"/>
    <property type="match status" value="1"/>
</dbReference>
<evidence type="ECO:0000256" key="2">
    <source>
        <dbReference type="ARBA" id="ARBA00022737"/>
    </source>
</evidence>
<comment type="caution">
    <text evidence="5">The sequence shown here is derived from an EMBL/GenBank/DDBJ whole genome shotgun (WGS) entry which is preliminary data.</text>
</comment>
<feature type="region of interest" description="Disordered" evidence="4">
    <location>
        <begin position="295"/>
        <end position="314"/>
    </location>
</feature>
<feature type="compositionally biased region" description="Low complexity" evidence="4">
    <location>
        <begin position="372"/>
        <end position="397"/>
    </location>
</feature>
<dbReference type="Pfam" id="PF13812">
    <property type="entry name" value="PPR_3"/>
    <property type="match status" value="3"/>
</dbReference>
<evidence type="ECO:0000313" key="5">
    <source>
        <dbReference type="EMBL" id="KAG2425339.1"/>
    </source>
</evidence>
<protein>
    <recommendedName>
        <fullName evidence="7">Pentacotripeptide-repeat region of PRORP domain-containing protein</fullName>
    </recommendedName>
</protein>
<dbReference type="Proteomes" id="UP000650467">
    <property type="component" value="Unassembled WGS sequence"/>
</dbReference>
<dbReference type="PROSITE" id="PS51375">
    <property type="entry name" value="PPR"/>
    <property type="match status" value="4"/>
</dbReference>